<evidence type="ECO:0008006" key="4">
    <source>
        <dbReference type="Google" id="ProtNLM"/>
    </source>
</evidence>
<name>A0A6J4N2K7_9ACTN</name>
<feature type="transmembrane region" description="Helical" evidence="2">
    <location>
        <begin position="6"/>
        <end position="28"/>
    </location>
</feature>
<feature type="region of interest" description="Disordered" evidence="1">
    <location>
        <begin position="109"/>
        <end position="160"/>
    </location>
</feature>
<accession>A0A6J4N2K7</accession>
<proteinExistence type="predicted"/>
<keyword evidence="2" id="KW-0812">Transmembrane</keyword>
<keyword evidence="2" id="KW-0472">Membrane</keyword>
<evidence type="ECO:0000256" key="1">
    <source>
        <dbReference type="SAM" id="MobiDB-lite"/>
    </source>
</evidence>
<gene>
    <name evidence="3" type="ORF">AVDCRST_MAG47-1249</name>
</gene>
<reference evidence="3" key="1">
    <citation type="submission" date="2020-02" db="EMBL/GenBank/DDBJ databases">
        <authorList>
            <person name="Meier V. D."/>
        </authorList>
    </citation>
    <scope>NUCLEOTIDE SEQUENCE</scope>
    <source>
        <strain evidence="3">AVDCRST_MAG47</strain>
    </source>
</reference>
<feature type="transmembrane region" description="Helical" evidence="2">
    <location>
        <begin position="40"/>
        <end position="59"/>
    </location>
</feature>
<keyword evidence="2" id="KW-1133">Transmembrane helix</keyword>
<evidence type="ECO:0000256" key="2">
    <source>
        <dbReference type="SAM" id="Phobius"/>
    </source>
</evidence>
<feature type="compositionally biased region" description="Low complexity" evidence="1">
    <location>
        <begin position="139"/>
        <end position="157"/>
    </location>
</feature>
<dbReference type="AlphaFoldDB" id="A0A6J4N2K7"/>
<organism evidence="3">
    <name type="scientific">uncultured Nocardioidaceae bacterium</name>
    <dbReference type="NCBI Taxonomy" id="253824"/>
    <lineage>
        <taxon>Bacteria</taxon>
        <taxon>Bacillati</taxon>
        <taxon>Actinomycetota</taxon>
        <taxon>Actinomycetes</taxon>
        <taxon>Propionibacteriales</taxon>
        <taxon>Nocardioidaceae</taxon>
        <taxon>environmental samples</taxon>
    </lineage>
</organism>
<feature type="transmembrane region" description="Helical" evidence="2">
    <location>
        <begin position="79"/>
        <end position="99"/>
    </location>
</feature>
<feature type="compositionally biased region" description="Low complexity" evidence="1">
    <location>
        <begin position="109"/>
        <end position="122"/>
    </location>
</feature>
<sequence length="173" mass="17540">MGGFDGATWQALGLILTLVGLGLSAVVWTRRGPAKGLRGVAWSLVPLAAGLTGLLRLGWEITDSVLEWAARLVFSPVVWLGLVVAATSLVLFVVSGWLLRRGGARAESPARAAQAAGPHGPALTSTGRPPAGSSAKGSTAKGTAPKGSAAKGTGSAGDDMAEIEEILRKHGIQ</sequence>
<dbReference type="EMBL" id="CADCUK010000088">
    <property type="protein sequence ID" value="CAA9371262.1"/>
    <property type="molecule type" value="Genomic_DNA"/>
</dbReference>
<protein>
    <recommendedName>
        <fullName evidence="4">Cellulose synthase</fullName>
    </recommendedName>
</protein>
<evidence type="ECO:0000313" key="3">
    <source>
        <dbReference type="EMBL" id="CAA9371262.1"/>
    </source>
</evidence>